<accession>A0AC34F4K5</accession>
<sequence length="278" mass="33167">MYQRVFTYFRNFQRFQKAYFNSTTWYNFHKYKRLAFKLYKPPCILALTGFSMTDYGLSDDEIIKEAKISENQDHSHRNGNGWEILVEEKELRVYRRKLPGKSELYEYKCAGTYYDITPRNFVDAQLNIEYRREWDTNVLELEILSDDPENDIQVVRWVAKYPFPMNARMYIYVRKKIVDENARKIIVSSHAVDEKLLPDKSKHVRVNNYRSSMVINAHKSFDDDGLDYVLTYHDDPQANIPNTAYNWIVNRGGPYFLKQVHIAAKKLEEAQEKRLLKN</sequence>
<proteinExistence type="predicted"/>
<evidence type="ECO:0000313" key="1">
    <source>
        <dbReference type="Proteomes" id="UP000887579"/>
    </source>
</evidence>
<dbReference type="Proteomes" id="UP000887579">
    <property type="component" value="Unplaced"/>
</dbReference>
<evidence type="ECO:0000313" key="2">
    <source>
        <dbReference type="WBParaSite" id="ES5_v2.g11872.t1"/>
    </source>
</evidence>
<reference evidence="2" key="1">
    <citation type="submission" date="2022-11" db="UniProtKB">
        <authorList>
            <consortium name="WormBaseParasite"/>
        </authorList>
    </citation>
    <scope>IDENTIFICATION</scope>
</reference>
<organism evidence="1 2">
    <name type="scientific">Panagrolaimus sp. ES5</name>
    <dbReference type="NCBI Taxonomy" id="591445"/>
    <lineage>
        <taxon>Eukaryota</taxon>
        <taxon>Metazoa</taxon>
        <taxon>Ecdysozoa</taxon>
        <taxon>Nematoda</taxon>
        <taxon>Chromadorea</taxon>
        <taxon>Rhabditida</taxon>
        <taxon>Tylenchina</taxon>
        <taxon>Panagrolaimomorpha</taxon>
        <taxon>Panagrolaimoidea</taxon>
        <taxon>Panagrolaimidae</taxon>
        <taxon>Panagrolaimus</taxon>
    </lineage>
</organism>
<dbReference type="WBParaSite" id="ES5_v2.g11872.t1">
    <property type="protein sequence ID" value="ES5_v2.g11872.t1"/>
    <property type="gene ID" value="ES5_v2.g11872"/>
</dbReference>
<protein>
    <submittedName>
        <fullName evidence="2">START domain-containing protein</fullName>
    </submittedName>
</protein>
<name>A0AC34F4K5_9BILA</name>